<dbReference type="PANTHER" id="PTHR43275">
    <property type="entry name" value="D-MALATE DEHYDROGENASE [DECARBOXYLATING]"/>
    <property type="match status" value="1"/>
</dbReference>
<evidence type="ECO:0000256" key="10">
    <source>
        <dbReference type="ARBA" id="ARBA00049301"/>
    </source>
</evidence>
<evidence type="ECO:0000256" key="7">
    <source>
        <dbReference type="ARBA" id="ARBA00023002"/>
    </source>
</evidence>
<dbReference type="GO" id="GO:0046553">
    <property type="term" value="F:D-malate dehydrogenase (decarboxylating) (NAD+) activity"/>
    <property type="evidence" value="ECO:0007669"/>
    <property type="project" value="UniProtKB-EC"/>
</dbReference>
<keyword evidence="5" id="KW-0479">Metal-binding</keyword>
<dbReference type="SUPFAM" id="SSF53659">
    <property type="entry name" value="Isocitrate/Isopropylmalate dehydrogenase-like"/>
    <property type="match status" value="1"/>
</dbReference>
<sequence length="366" mass="40311">MSPIANQRKHSIATMGADGIGPEVVNAAVQVLKKLTALDGSFELEFKDYDWSSETYKKTGKYIPDDGLDELKKHDAILFGAVGAPDVPDHISLWGLRLAICQPFQQYANVRPTRIFRGTQSPLRNASHGDLDWVIVRENSEGEYAGQGGRSHRGQPWEIATEVSIFTRHAVERLIRFAFELAQKRERKFLTVVTKSNAQRNGMVMWDEVALEVSKDFLDVKWDKMLVDAMTCRMVLDPKSLDTIVATNLHADILSDLAAALAGSIGIAPTSNLDPTRKNPSMFEPIHGSAFDITGKGVANPVATFWTASEMLTWLGEEDAANKMMKAVENVTERGIVTKDLGGSSNTKEVTDAVCSELEKIFGKGK</sequence>
<dbReference type="InterPro" id="IPR024084">
    <property type="entry name" value="IsoPropMal-DH-like_dom"/>
</dbReference>
<dbReference type="SMART" id="SM01329">
    <property type="entry name" value="Iso_dh"/>
    <property type="match status" value="1"/>
</dbReference>
<evidence type="ECO:0000256" key="4">
    <source>
        <dbReference type="ARBA" id="ARBA00013126"/>
    </source>
</evidence>
<evidence type="ECO:0000256" key="3">
    <source>
        <dbReference type="ARBA" id="ARBA00007769"/>
    </source>
</evidence>
<evidence type="ECO:0000313" key="13">
    <source>
        <dbReference type="Proteomes" id="UP000800082"/>
    </source>
</evidence>
<evidence type="ECO:0000256" key="9">
    <source>
        <dbReference type="ARBA" id="ARBA00023211"/>
    </source>
</evidence>
<evidence type="ECO:0000259" key="11">
    <source>
        <dbReference type="SMART" id="SM01329"/>
    </source>
</evidence>
<keyword evidence="9" id="KW-0464">Manganese</keyword>
<organism evidence="12 13">
    <name type="scientific">Didymella exigua CBS 183.55</name>
    <dbReference type="NCBI Taxonomy" id="1150837"/>
    <lineage>
        <taxon>Eukaryota</taxon>
        <taxon>Fungi</taxon>
        <taxon>Dikarya</taxon>
        <taxon>Ascomycota</taxon>
        <taxon>Pezizomycotina</taxon>
        <taxon>Dothideomycetes</taxon>
        <taxon>Pleosporomycetidae</taxon>
        <taxon>Pleosporales</taxon>
        <taxon>Pleosporineae</taxon>
        <taxon>Didymellaceae</taxon>
        <taxon>Didymella</taxon>
    </lineage>
</organism>
<name>A0A6A5R6C8_9PLEO</name>
<evidence type="ECO:0000313" key="12">
    <source>
        <dbReference type="EMBL" id="KAF1922564.1"/>
    </source>
</evidence>
<keyword evidence="7" id="KW-0560">Oxidoreductase</keyword>
<dbReference type="EC" id="1.1.1.83" evidence="4"/>
<keyword evidence="8" id="KW-0520">NAD</keyword>
<dbReference type="InterPro" id="IPR019818">
    <property type="entry name" value="IsoCit/isopropylmalate_DH_CS"/>
</dbReference>
<dbReference type="AlphaFoldDB" id="A0A6A5R6C8"/>
<keyword evidence="6" id="KW-0460">Magnesium</keyword>
<evidence type="ECO:0000256" key="5">
    <source>
        <dbReference type="ARBA" id="ARBA00022723"/>
    </source>
</evidence>
<feature type="domain" description="Isopropylmalate dehydrogenase-like" evidence="11">
    <location>
        <begin position="11"/>
        <end position="354"/>
    </location>
</feature>
<evidence type="ECO:0000256" key="6">
    <source>
        <dbReference type="ARBA" id="ARBA00022842"/>
    </source>
</evidence>
<dbReference type="PROSITE" id="PS00470">
    <property type="entry name" value="IDH_IMDH"/>
    <property type="match status" value="1"/>
</dbReference>
<evidence type="ECO:0000256" key="2">
    <source>
        <dbReference type="ARBA" id="ARBA00001946"/>
    </source>
</evidence>
<dbReference type="RefSeq" id="XP_033442817.1">
    <property type="nucleotide sequence ID" value="XM_033597360.1"/>
</dbReference>
<keyword evidence="13" id="KW-1185">Reference proteome</keyword>
<dbReference type="Pfam" id="PF00180">
    <property type="entry name" value="Iso_dh"/>
    <property type="match status" value="1"/>
</dbReference>
<dbReference type="NCBIfam" id="TIGR02089">
    <property type="entry name" value="TTC"/>
    <property type="match status" value="1"/>
</dbReference>
<evidence type="ECO:0000256" key="1">
    <source>
        <dbReference type="ARBA" id="ARBA00001936"/>
    </source>
</evidence>
<comment type="similarity">
    <text evidence="3">Belongs to the isocitrate and isopropylmalate dehydrogenases family.</text>
</comment>
<dbReference type="Proteomes" id="UP000800082">
    <property type="component" value="Unassembled WGS sequence"/>
</dbReference>
<gene>
    <name evidence="12" type="ORF">M421DRAFT_77822</name>
</gene>
<dbReference type="InterPro" id="IPR050501">
    <property type="entry name" value="ICDH/IPMDH"/>
</dbReference>
<dbReference type="InterPro" id="IPR011829">
    <property type="entry name" value="TTC_DH"/>
</dbReference>
<dbReference type="OrthoDB" id="10261637at2759"/>
<evidence type="ECO:0000256" key="8">
    <source>
        <dbReference type="ARBA" id="ARBA00023027"/>
    </source>
</evidence>
<protein>
    <recommendedName>
        <fullName evidence="4">D-malate dehydrogenase (decarboxylating)</fullName>
        <ecNumber evidence="4">1.1.1.83</ecNumber>
    </recommendedName>
</protein>
<proteinExistence type="inferred from homology"/>
<dbReference type="GO" id="GO:0000287">
    <property type="term" value="F:magnesium ion binding"/>
    <property type="evidence" value="ECO:0007669"/>
    <property type="project" value="InterPro"/>
</dbReference>
<comment type="cofactor">
    <cofactor evidence="1">
        <name>Mn(2+)</name>
        <dbReference type="ChEBI" id="CHEBI:29035"/>
    </cofactor>
</comment>
<dbReference type="EMBL" id="ML979022">
    <property type="protein sequence ID" value="KAF1922564.1"/>
    <property type="molecule type" value="Genomic_DNA"/>
</dbReference>
<reference evidence="12" key="1">
    <citation type="journal article" date="2020" name="Stud. Mycol.">
        <title>101 Dothideomycetes genomes: a test case for predicting lifestyles and emergence of pathogens.</title>
        <authorList>
            <person name="Haridas S."/>
            <person name="Albert R."/>
            <person name="Binder M."/>
            <person name="Bloem J."/>
            <person name="Labutti K."/>
            <person name="Salamov A."/>
            <person name="Andreopoulos B."/>
            <person name="Baker S."/>
            <person name="Barry K."/>
            <person name="Bills G."/>
            <person name="Bluhm B."/>
            <person name="Cannon C."/>
            <person name="Castanera R."/>
            <person name="Culley D."/>
            <person name="Daum C."/>
            <person name="Ezra D."/>
            <person name="Gonzalez J."/>
            <person name="Henrissat B."/>
            <person name="Kuo A."/>
            <person name="Liang C."/>
            <person name="Lipzen A."/>
            <person name="Lutzoni F."/>
            <person name="Magnuson J."/>
            <person name="Mondo S."/>
            <person name="Nolan M."/>
            <person name="Ohm R."/>
            <person name="Pangilinan J."/>
            <person name="Park H.-J."/>
            <person name="Ramirez L."/>
            <person name="Alfaro M."/>
            <person name="Sun H."/>
            <person name="Tritt A."/>
            <person name="Yoshinaga Y."/>
            <person name="Zwiers L.-H."/>
            <person name="Turgeon B."/>
            <person name="Goodwin S."/>
            <person name="Spatafora J."/>
            <person name="Crous P."/>
            <person name="Grigoriev I."/>
        </authorList>
    </citation>
    <scope>NUCLEOTIDE SEQUENCE</scope>
    <source>
        <strain evidence="12">CBS 183.55</strain>
    </source>
</reference>
<comment type="cofactor">
    <cofactor evidence="2">
        <name>Mg(2+)</name>
        <dbReference type="ChEBI" id="CHEBI:18420"/>
    </cofactor>
</comment>
<dbReference type="PANTHER" id="PTHR43275:SF1">
    <property type="entry name" value="D-MALATE DEHYDROGENASE [DECARBOXYLATING]"/>
    <property type="match status" value="1"/>
</dbReference>
<comment type="catalytic activity">
    <reaction evidence="10">
        <text>(R)-malate + NAD(+) = pyruvate + CO2 + NADH</text>
        <dbReference type="Rhea" id="RHEA:18365"/>
        <dbReference type="ChEBI" id="CHEBI:15361"/>
        <dbReference type="ChEBI" id="CHEBI:15588"/>
        <dbReference type="ChEBI" id="CHEBI:16526"/>
        <dbReference type="ChEBI" id="CHEBI:57540"/>
        <dbReference type="ChEBI" id="CHEBI:57945"/>
        <dbReference type="EC" id="1.1.1.83"/>
    </reaction>
</comment>
<dbReference type="GeneID" id="54355027"/>
<dbReference type="Gene3D" id="3.40.718.10">
    <property type="entry name" value="Isopropylmalate Dehydrogenase"/>
    <property type="match status" value="1"/>
</dbReference>
<accession>A0A6A5R6C8</accession>
<dbReference type="GO" id="GO:0051287">
    <property type="term" value="F:NAD binding"/>
    <property type="evidence" value="ECO:0007669"/>
    <property type="project" value="InterPro"/>
</dbReference>